<keyword evidence="2" id="KW-0479">Metal-binding</keyword>
<evidence type="ECO:0000313" key="4">
    <source>
        <dbReference type="EMBL" id="AGH96040.1"/>
    </source>
</evidence>
<comment type="function">
    <text evidence="2">Removes the formyl group from the N-terminal Met of newly synthesized proteins. Requires at least a dipeptide for an efficient rate of reaction. N-terminal L-methionine is a prerequisite for activity but the enzyme has broad specificity at other positions.</text>
</comment>
<dbReference type="AlphaFoldDB" id="M4VC45"/>
<dbReference type="HOGENOM" id="CLU_061901_2_1_7"/>
<keyword evidence="2" id="KW-0378">Hydrolase</keyword>
<dbReference type="Pfam" id="PF01327">
    <property type="entry name" value="Pep_deformylase"/>
    <property type="match status" value="1"/>
</dbReference>
<dbReference type="GO" id="GO:0042586">
    <property type="term" value="F:peptide deformylase activity"/>
    <property type="evidence" value="ECO:0007669"/>
    <property type="project" value="UniProtKB-UniRule"/>
</dbReference>
<keyword evidence="5" id="KW-1185">Reference proteome</keyword>
<accession>M4VC45</accession>
<dbReference type="HAMAP" id="MF_00163">
    <property type="entry name" value="Pep_deformylase"/>
    <property type="match status" value="1"/>
</dbReference>
<dbReference type="OrthoDB" id="5292739at2"/>
<dbReference type="NCBIfam" id="NF001159">
    <property type="entry name" value="PRK00150.1-3"/>
    <property type="match status" value="1"/>
</dbReference>
<comment type="cofactor">
    <cofactor evidence="2">
        <name>Fe(2+)</name>
        <dbReference type="ChEBI" id="CHEBI:29033"/>
    </cofactor>
    <text evidence="2">Binds 1 Fe(2+) ion.</text>
</comment>
<dbReference type="eggNOG" id="COG0242">
    <property type="taxonomic scope" value="Bacteria"/>
</dbReference>
<dbReference type="PANTHER" id="PTHR10458:SF22">
    <property type="entry name" value="PEPTIDE DEFORMYLASE"/>
    <property type="match status" value="1"/>
</dbReference>
<dbReference type="GO" id="GO:0006412">
    <property type="term" value="P:translation"/>
    <property type="evidence" value="ECO:0007669"/>
    <property type="project" value="UniProtKB-UniRule"/>
</dbReference>
<name>M4VC45_9BACT</name>
<dbReference type="KEGG" id="bex:A11Q_1824"/>
<dbReference type="Proteomes" id="UP000012040">
    <property type="component" value="Chromosome"/>
</dbReference>
<comment type="similarity">
    <text evidence="1 2">Belongs to the polypeptide deformylase family.</text>
</comment>
<proteinExistence type="inferred from homology"/>
<dbReference type="PRINTS" id="PR01576">
    <property type="entry name" value="PDEFORMYLASE"/>
</dbReference>
<protein>
    <recommendedName>
        <fullName evidence="2">Peptide deformylase</fullName>
        <shortName evidence="2">PDF</shortName>
        <ecNumber evidence="2">3.5.1.88</ecNumber>
    </recommendedName>
    <alternativeName>
        <fullName evidence="2">Polypeptide deformylase</fullName>
    </alternativeName>
</protein>
<gene>
    <name evidence="2" type="primary">def</name>
    <name evidence="4" type="ORF">A11Q_1824</name>
</gene>
<dbReference type="PATRIC" id="fig|1184267.3.peg.1846"/>
<comment type="catalytic activity">
    <reaction evidence="2">
        <text>N-terminal N-formyl-L-methionyl-[peptide] + H2O = N-terminal L-methionyl-[peptide] + formate</text>
        <dbReference type="Rhea" id="RHEA:24420"/>
        <dbReference type="Rhea" id="RHEA-COMP:10639"/>
        <dbReference type="Rhea" id="RHEA-COMP:10640"/>
        <dbReference type="ChEBI" id="CHEBI:15377"/>
        <dbReference type="ChEBI" id="CHEBI:15740"/>
        <dbReference type="ChEBI" id="CHEBI:49298"/>
        <dbReference type="ChEBI" id="CHEBI:64731"/>
        <dbReference type="EC" id="3.5.1.88"/>
    </reaction>
</comment>
<keyword evidence="2" id="KW-0648">Protein biosynthesis</keyword>
<feature type="binding site" evidence="2">
    <location>
        <position position="154"/>
    </location>
    <ligand>
        <name>Fe cation</name>
        <dbReference type="ChEBI" id="CHEBI:24875"/>
    </ligand>
</feature>
<feature type="active site" evidence="2">
    <location>
        <position position="151"/>
    </location>
</feature>
<dbReference type="InterPro" id="IPR036821">
    <property type="entry name" value="Peptide_deformylase_sf"/>
</dbReference>
<feature type="region of interest" description="Disordered" evidence="3">
    <location>
        <begin position="182"/>
        <end position="201"/>
    </location>
</feature>
<organism evidence="4 5">
    <name type="scientific">Pseudobdellovibrio exovorus JSS</name>
    <dbReference type="NCBI Taxonomy" id="1184267"/>
    <lineage>
        <taxon>Bacteria</taxon>
        <taxon>Pseudomonadati</taxon>
        <taxon>Bdellovibrionota</taxon>
        <taxon>Bdellovibrionia</taxon>
        <taxon>Bdellovibrionales</taxon>
        <taxon>Pseudobdellovibrionaceae</taxon>
        <taxon>Pseudobdellovibrio</taxon>
    </lineage>
</organism>
<dbReference type="EMBL" id="CP003537">
    <property type="protein sequence ID" value="AGH96040.1"/>
    <property type="molecule type" value="Genomic_DNA"/>
</dbReference>
<evidence type="ECO:0000313" key="5">
    <source>
        <dbReference type="Proteomes" id="UP000012040"/>
    </source>
</evidence>
<dbReference type="RefSeq" id="WP_015470530.1">
    <property type="nucleotide sequence ID" value="NC_020813.1"/>
</dbReference>
<dbReference type="EC" id="3.5.1.88" evidence="2"/>
<feature type="binding site" evidence="2">
    <location>
        <position position="150"/>
    </location>
    <ligand>
        <name>Fe cation</name>
        <dbReference type="ChEBI" id="CHEBI:24875"/>
    </ligand>
</feature>
<keyword evidence="2" id="KW-0408">Iron</keyword>
<dbReference type="CDD" id="cd00487">
    <property type="entry name" value="Pep_deformylase"/>
    <property type="match status" value="1"/>
</dbReference>
<dbReference type="SUPFAM" id="SSF56420">
    <property type="entry name" value="Peptide deformylase"/>
    <property type="match status" value="1"/>
</dbReference>
<evidence type="ECO:0000256" key="1">
    <source>
        <dbReference type="ARBA" id="ARBA00010759"/>
    </source>
</evidence>
<dbReference type="STRING" id="1184267.A11Q_1824"/>
<reference evidence="4 5" key="1">
    <citation type="journal article" date="2013" name="ISME J.">
        <title>By their genes ye shall know them: genomic signatures of predatory bacteria.</title>
        <authorList>
            <person name="Pasternak Z."/>
            <person name="Pietrokovski S."/>
            <person name="Rotem O."/>
            <person name="Gophna U."/>
            <person name="Lurie-Weinberger M.N."/>
            <person name="Jurkevitch E."/>
        </authorList>
    </citation>
    <scope>NUCLEOTIDE SEQUENCE [LARGE SCALE GENOMIC DNA]</scope>
    <source>
        <strain evidence="4 5">JSS</strain>
    </source>
</reference>
<feature type="binding site" evidence="2">
    <location>
        <position position="108"/>
    </location>
    <ligand>
        <name>Fe cation</name>
        <dbReference type="ChEBI" id="CHEBI:24875"/>
    </ligand>
</feature>
<dbReference type="NCBIfam" id="TIGR00079">
    <property type="entry name" value="pept_deformyl"/>
    <property type="match status" value="1"/>
</dbReference>
<dbReference type="Gene3D" id="3.90.45.10">
    <property type="entry name" value="Peptide deformylase"/>
    <property type="match status" value="1"/>
</dbReference>
<dbReference type="InterPro" id="IPR023635">
    <property type="entry name" value="Peptide_deformylase"/>
</dbReference>
<dbReference type="GO" id="GO:0046872">
    <property type="term" value="F:metal ion binding"/>
    <property type="evidence" value="ECO:0007669"/>
    <property type="project" value="UniProtKB-KW"/>
</dbReference>
<dbReference type="PANTHER" id="PTHR10458">
    <property type="entry name" value="PEPTIDE DEFORMYLASE"/>
    <property type="match status" value="1"/>
</dbReference>
<feature type="compositionally biased region" description="Basic and acidic residues" evidence="3">
    <location>
        <begin position="183"/>
        <end position="201"/>
    </location>
</feature>
<evidence type="ECO:0000256" key="3">
    <source>
        <dbReference type="SAM" id="MobiDB-lite"/>
    </source>
</evidence>
<sequence length="201" mass="22876">MKLEILTYPNPILREVSQPVTEFGPKLKKLVEDMLETMYDASGIGLAAPQVGELLQVLVIDTRPRDPESSRYENDDQTELEKKIKQPLILINPEIIKGEGKTTFDEGCLSVPSFYETVERYEKIEVKAYDVDGKEFHLVTDGLLAICIQHEMDHLAGTLFIDHISFTKSNRIKNQIKKSGYPTREELAAKRSERKKDPVKA</sequence>
<evidence type="ECO:0000256" key="2">
    <source>
        <dbReference type="HAMAP-Rule" id="MF_00163"/>
    </source>
</evidence>
<dbReference type="PIRSF" id="PIRSF004749">
    <property type="entry name" value="Pep_def"/>
    <property type="match status" value="1"/>
</dbReference>